<dbReference type="PROSITE" id="PS50011">
    <property type="entry name" value="PROTEIN_KINASE_DOM"/>
    <property type="match status" value="1"/>
</dbReference>
<dbReference type="GO" id="GO:0005524">
    <property type="term" value="F:ATP binding"/>
    <property type="evidence" value="ECO:0007669"/>
    <property type="project" value="InterPro"/>
</dbReference>
<protein>
    <recommendedName>
        <fullName evidence="1">Protein kinase domain-containing protein</fullName>
    </recommendedName>
</protein>
<dbReference type="OrthoDB" id="4062651at2759"/>
<accession>A0A9P4WQ40</accession>
<proteinExistence type="predicted"/>
<dbReference type="SUPFAM" id="SSF56112">
    <property type="entry name" value="Protein kinase-like (PK-like)"/>
    <property type="match status" value="1"/>
</dbReference>
<comment type="caution">
    <text evidence="2">The sequence shown here is derived from an EMBL/GenBank/DDBJ whole genome shotgun (WGS) entry which is preliminary data.</text>
</comment>
<evidence type="ECO:0000259" key="1">
    <source>
        <dbReference type="PROSITE" id="PS50011"/>
    </source>
</evidence>
<organism evidence="2 3">
    <name type="scientific">Didymella heteroderae</name>
    <dbReference type="NCBI Taxonomy" id="1769908"/>
    <lineage>
        <taxon>Eukaryota</taxon>
        <taxon>Fungi</taxon>
        <taxon>Dikarya</taxon>
        <taxon>Ascomycota</taxon>
        <taxon>Pezizomycotina</taxon>
        <taxon>Dothideomycetes</taxon>
        <taxon>Pleosporomycetidae</taxon>
        <taxon>Pleosporales</taxon>
        <taxon>Pleosporineae</taxon>
        <taxon>Didymellaceae</taxon>
        <taxon>Didymella</taxon>
    </lineage>
</organism>
<sequence>MQVIDWRINELKSGSTIVALCHKDSKLHVVNYKQSCPDGKQFDSIDLTTVFSSYKAQFALYHQKRPEEKGQVSVKRTQILDLVAAANDPYGAQGVSVSVIINREASICNRLSSQPHPNVVQFLGVQVSDELIFVHEGANLHVPLPRTSVTGLVFKKHDCTLDELVIRGHKVDVKLCVKSIAAAIQHLHKMALVHGNISPHNIYVLRGKEKNSFVLGGLSGAYNTGDVITVKTGANGWSRRKRSGLDQAEEEDDWYALRKLTEWLINETGGSMEDFAGIEALARH</sequence>
<keyword evidence="3" id="KW-1185">Reference proteome</keyword>
<gene>
    <name evidence="2" type="ORF">E8E12_005993</name>
</gene>
<dbReference type="InterPro" id="IPR000719">
    <property type="entry name" value="Prot_kinase_dom"/>
</dbReference>
<evidence type="ECO:0000313" key="2">
    <source>
        <dbReference type="EMBL" id="KAF3038128.1"/>
    </source>
</evidence>
<dbReference type="GO" id="GO:0004672">
    <property type="term" value="F:protein kinase activity"/>
    <property type="evidence" value="ECO:0007669"/>
    <property type="project" value="InterPro"/>
</dbReference>
<dbReference type="Proteomes" id="UP000758155">
    <property type="component" value="Unassembled WGS sequence"/>
</dbReference>
<dbReference type="InterPro" id="IPR011009">
    <property type="entry name" value="Kinase-like_dom_sf"/>
</dbReference>
<dbReference type="EMBL" id="SWKV01000038">
    <property type="protein sequence ID" value="KAF3038128.1"/>
    <property type="molecule type" value="Genomic_DNA"/>
</dbReference>
<name>A0A9P4WQ40_9PLEO</name>
<reference evidence="2" key="1">
    <citation type="submission" date="2019-04" db="EMBL/GenBank/DDBJ databases">
        <title>Sequencing of skin fungus with MAO and IRED activity.</title>
        <authorList>
            <person name="Marsaioli A.J."/>
            <person name="Bonatto J.M.C."/>
            <person name="Reis Junior O."/>
        </authorList>
    </citation>
    <scope>NUCLEOTIDE SEQUENCE</scope>
    <source>
        <strain evidence="2">28M1</strain>
    </source>
</reference>
<feature type="domain" description="Protein kinase" evidence="1">
    <location>
        <begin position="39"/>
        <end position="284"/>
    </location>
</feature>
<dbReference type="AlphaFoldDB" id="A0A9P4WQ40"/>
<evidence type="ECO:0000313" key="3">
    <source>
        <dbReference type="Proteomes" id="UP000758155"/>
    </source>
</evidence>
<dbReference type="Gene3D" id="1.10.510.10">
    <property type="entry name" value="Transferase(Phosphotransferase) domain 1"/>
    <property type="match status" value="1"/>
</dbReference>